<proteinExistence type="predicted"/>
<dbReference type="Proteomes" id="UP001239111">
    <property type="component" value="Chromosome 4"/>
</dbReference>
<name>A0ACC2N1G9_9HYME</name>
<evidence type="ECO:0000313" key="2">
    <source>
        <dbReference type="Proteomes" id="UP001239111"/>
    </source>
</evidence>
<keyword evidence="2" id="KW-1185">Reference proteome</keyword>
<dbReference type="EMBL" id="CM056744">
    <property type="protein sequence ID" value="KAJ8664571.1"/>
    <property type="molecule type" value="Genomic_DNA"/>
</dbReference>
<comment type="caution">
    <text evidence="1">The sequence shown here is derived from an EMBL/GenBank/DDBJ whole genome shotgun (WGS) entry which is preliminary data.</text>
</comment>
<sequence>MRPLGIDSSLKKWIDSKRNSSVMQKSMNVSKQHLELEKIKLHELQMEISDKFVTAFDNISKEILCSLPGYDPNVYEQLRILNQFAKARIRQTDRLLSSIENDAGSINSSSFESKDLINKDLDLTPRDQNGPKYSDSSSDGSSATIIDFTEDKTPTKKSSFQMKVPRAGASASQFCTQPSSTVTSNHKEPKMIDYCDTVDLTCDNNNNDNWSKHSKDIIDVDINTIFKSSIMWNDSDSDGEMHRSNKHAFEGEETRKGGNYFEESLQFDSWRNDTFNNLSCESNGSVIRDSGLKLIGDTKNHGSSGEFDNLDFPHCRQMVEVFKTKFGLHQFRPNQLSAINAVILGFDCFILMPTGGGKSLCYQLPAMLSQGLTVVISPLRSLIVDQTQKLLTLDIPAAQLTGDLNDNQVSQVYRKLVERDLQLRLLFVTPEKLSMSDRLIGFLTALYNRKQLARFVIDEVHCVSQWGHDFRPDYKKLGMLKTNFPNVPVLGLTATATQRVRSDILHQLNLNSSKLKWFISSFNRSNLRYEVIPKKCKNSCKQVVEILSSKQFRNECGIVYCISRNDCDEHAAALQRSGINAQSYHAGLDDLDRLERQTQWIADKIKVICATIAFGMGIDKPNVRFVLHAAMPKSIEGYYQESGRAGRDGELANCILLYAYSDVKRWRWLMDNMSNFVNAEAYQNALDNLYGMVNFCDNLADCRRALQLNYFGEQFDRQLCIENTVSTCDNCRSIDRITLVDVTDDAKALLQMVRDFTHLRRISITMLQVVDIYKGCDVSNISYKLGPNHRNWFARGHSMTKGEIERLLHKLITENYLVENMEPNNGVVCAYLALGKFADDLLVKNNVQILLHKEKLRSALKVQTQQQPVANNVDLKNLEQRCYNELFDLVSGIAASLKVSVNSIMHMVALRAMSQQLPCDETAMLKIPHVTKANFEKFGKSLLAITKSYAAQRDDLLDIAEFQSNGDISDDQYSDWNYGSKNKRAKKNGPTKRSKKFKASDPQNNCATQTSQTADSATKAKPRKNTSNKPKGAKAKNNSRAKKSDTSSGNHNTNKNNPFTIASSRKNNVKGTDAVQGPGLCEFKPKVPWKKPE</sequence>
<evidence type="ECO:0000313" key="1">
    <source>
        <dbReference type="EMBL" id="KAJ8664571.1"/>
    </source>
</evidence>
<gene>
    <name evidence="1" type="ORF">QAD02_006233</name>
</gene>
<reference evidence="1" key="1">
    <citation type="submission" date="2023-04" db="EMBL/GenBank/DDBJ databases">
        <title>A chromosome-level genome assembly of the parasitoid wasp Eretmocerus hayati.</title>
        <authorList>
            <person name="Zhong Y."/>
            <person name="Liu S."/>
            <person name="Liu Y."/>
        </authorList>
    </citation>
    <scope>NUCLEOTIDE SEQUENCE</scope>
    <source>
        <strain evidence="1">ZJU_SS_LIU_2023</strain>
    </source>
</reference>
<accession>A0ACC2N1G9</accession>
<organism evidence="1 2">
    <name type="scientific">Eretmocerus hayati</name>
    <dbReference type="NCBI Taxonomy" id="131215"/>
    <lineage>
        <taxon>Eukaryota</taxon>
        <taxon>Metazoa</taxon>
        <taxon>Ecdysozoa</taxon>
        <taxon>Arthropoda</taxon>
        <taxon>Hexapoda</taxon>
        <taxon>Insecta</taxon>
        <taxon>Pterygota</taxon>
        <taxon>Neoptera</taxon>
        <taxon>Endopterygota</taxon>
        <taxon>Hymenoptera</taxon>
        <taxon>Apocrita</taxon>
        <taxon>Proctotrupomorpha</taxon>
        <taxon>Chalcidoidea</taxon>
        <taxon>Aphelinidae</taxon>
        <taxon>Aphelininae</taxon>
        <taxon>Eretmocerus</taxon>
    </lineage>
</organism>
<protein>
    <submittedName>
        <fullName evidence="1">Uncharacterized protein</fullName>
    </submittedName>
</protein>